<accession>A0DWP6</accession>
<name>A0DWP6_PARTE</name>
<dbReference type="RefSeq" id="XP_001454860.1">
    <property type="nucleotide sequence ID" value="XM_001454823.1"/>
</dbReference>
<dbReference type="InParanoid" id="A0DWP6"/>
<evidence type="ECO:0000313" key="2">
    <source>
        <dbReference type="Proteomes" id="UP000000600"/>
    </source>
</evidence>
<dbReference type="EMBL" id="CT868618">
    <property type="protein sequence ID" value="CAK87463.1"/>
    <property type="molecule type" value="Genomic_DNA"/>
</dbReference>
<dbReference type="AlphaFoldDB" id="A0DWP6"/>
<reference evidence="1 2" key="1">
    <citation type="journal article" date="2006" name="Nature">
        <title>Global trends of whole-genome duplications revealed by the ciliate Paramecium tetraurelia.</title>
        <authorList>
            <consortium name="Genoscope"/>
            <person name="Aury J.-M."/>
            <person name="Jaillon O."/>
            <person name="Duret L."/>
            <person name="Noel B."/>
            <person name="Jubin C."/>
            <person name="Porcel B.M."/>
            <person name="Segurens B."/>
            <person name="Daubin V."/>
            <person name="Anthouard V."/>
            <person name="Aiach N."/>
            <person name="Arnaiz O."/>
            <person name="Billaut A."/>
            <person name="Beisson J."/>
            <person name="Blanc I."/>
            <person name="Bouhouche K."/>
            <person name="Camara F."/>
            <person name="Duharcourt S."/>
            <person name="Guigo R."/>
            <person name="Gogendeau D."/>
            <person name="Katinka M."/>
            <person name="Keller A.-M."/>
            <person name="Kissmehl R."/>
            <person name="Klotz C."/>
            <person name="Koll F."/>
            <person name="Le Moue A."/>
            <person name="Lepere C."/>
            <person name="Malinsky S."/>
            <person name="Nowacki M."/>
            <person name="Nowak J.K."/>
            <person name="Plattner H."/>
            <person name="Poulain J."/>
            <person name="Ruiz F."/>
            <person name="Serrano V."/>
            <person name="Zagulski M."/>
            <person name="Dessen P."/>
            <person name="Betermier M."/>
            <person name="Weissenbach J."/>
            <person name="Scarpelli C."/>
            <person name="Schachter V."/>
            <person name="Sperling L."/>
            <person name="Meyer E."/>
            <person name="Cohen J."/>
            <person name="Wincker P."/>
        </authorList>
    </citation>
    <scope>NUCLEOTIDE SEQUENCE [LARGE SCALE GENOMIC DNA]</scope>
    <source>
        <strain evidence="1 2">Stock d4-2</strain>
    </source>
</reference>
<evidence type="ECO:0008006" key="3">
    <source>
        <dbReference type="Google" id="ProtNLM"/>
    </source>
</evidence>
<proteinExistence type="predicted"/>
<keyword evidence="2" id="KW-1185">Reference proteome</keyword>
<gene>
    <name evidence="1" type="ORF">GSPATT00021106001</name>
</gene>
<sequence length="115" mass="13754">MKEFQTQIIHYINLLLQLFEFGNSNKLSTQLNPKFSYKNLIYCFLQIYKENNNLWITQKIFCLQIYNQLNPSIKNCIGIDDIKIHYIYLALLDKQDQLILTIYIKVILNVKGRSF</sequence>
<evidence type="ECO:0000313" key="1">
    <source>
        <dbReference type="EMBL" id="CAK87463.1"/>
    </source>
</evidence>
<dbReference type="HOGENOM" id="CLU_2113692_0_0_1"/>
<dbReference type="KEGG" id="ptm:GSPATT00021106001"/>
<organism evidence="1 2">
    <name type="scientific">Paramecium tetraurelia</name>
    <dbReference type="NCBI Taxonomy" id="5888"/>
    <lineage>
        <taxon>Eukaryota</taxon>
        <taxon>Sar</taxon>
        <taxon>Alveolata</taxon>
        <taxon>Ciliophora</taxon>
        <taxon>Intramacronucleata</taxon>
        <taxon>Oligohymenophorea</taxon>
        <taxon>Peniculida</taxon>
        <taxon>Parameciidae</taxon>
        <taxon>Paramecium</taxon>
    </lineage>
</organism>
<protein>
    <recommendedName>
        <fullName evidence="3">Transmembrane protein</fullName>
    </recommendedName>
</protein>
<dbReference type="GeneID" id="5040645"/>
<dbReference type="Proteomes" id="UP000000600">
    <property type="component" value="Unassembled WGS sequence"/>
</dbReference>